<dbReference type="KEGG" id="nre:BES08_18110"/>
<dbReference type="PANTHER" id="PTHR43756">
    <property type="entry name" value="CHOLINE MONOOXYGENASE, CHLOROPLASTIC"/>
    <property type="match status" value="1"/>
</dbReference>
<dbReference type="GO" id="GO:0051537">
    <property type="term" value="F:2 iron, 2 sulfur cluster binding"/>
    <property type="evidence" value="ECO:0007669"/>
    <property type="project" value="UniProtKB-KW"/>
</dbReference>
<reference evidence="10 11" key="1">
    <citation type="submission" date="2014-03" db="EMBL/GenBank/DDBJ databases">
        <title>Whole genome sequence of Novosphingobium resinovorum KF1.</title>
        <authorList>
            <person name="Gan H.M."/>
            <person name="Gan H.Y."/>
            <person name="Chew T.H."/>
            <person name="Savka M.A."/>
        </authorList>
    </citation>
    <scope>NUCLEOTIDE SEQUENCE [LARGE SCALE GENOMIC DNA]</scope>
    <source>
        <strain evidence="10 11">KF1</strain>
    </source>
</reference>
<dbReference type="eggNOG" id="COG4638">
    <property type="taxonomic scope" value="Bacteria"/>
</dbReference>
<gene>
    <name evidence="9" type="ORF">BES08_18110</name>
    <name evidence="10" type="ORF">BV97_04946</name>
</gene>
<dbReference type="CDD" id="cd00680">
    <property type="entry name" value="RHO_alpha_C"/>
    <property type="match status" value="1"/>
</dbReference>
<dbReference type="PRINTS" id="PR00090">
    <property type="entry name" value="RNGDIOXGNASE"/>
</dbReference>
<keyword evidence="10" id="KW-0223">Dioxygenase</keyword>
<dbReference type="EMBL" id="CP017076">
    <property type="protein sequence ID" value="AOR78832.1"/>
    <property type="molecule type" value="Genomic_DNA"/>
</dbReference>
<dbReference type="RefSeq" id="WP_051587164.1">
    <property type="nucleotide sequence ID" value="NZ_CP017076.1"/>
</dbReference>
<dbReference type="Gene3D" id="3.90.380.10">
    <property type="entry name" value="Naphthalene 1,2-dioxygenase Alpha Subunit, Chain A, domain 1"/>
    <property type="match status" value="1"/>
</dbReference>
<evidence type="ECO:0000256" key="4">
    <source>
        <dbReference type="ARBA" id="ARBA00023002"/>
    </source>
</evidence>
<evidence type="ECO:0000313" key="10">
    <source>
        <dbReference type="EMBL" id="EZP73192.1"/>
    </source>
</evidence>
<dbReference type="Pfam" id="PF00848">
    <property type="entry name" value="Ring_hydroxyl_A"/>
    <property type="match status" value="1"/>
</dbReference>
<dbReference type="Pfam" id="PF00355">
    <property type="entry name" value="Rieske"/>
    <property type="match status" value="1"/>
</dbReference>
<dbReference type="PROSITE" id="PS00570">
    <property type="entry name" value="RING_HYDROXYL_ALPHA"/>
    <property type="match status" value="1"/>
</dbReference>
<dbReference type="OrthoDB" id="7458380at2"/>
<evidence type="ECO:0000313" key="11">
    <source>
        <dbReference type="Proteomes" id="UP000024329"/>
    </source>
</evidence>
<dbReference type="InterPro" id="IPR001663">
    <property type="entry name" value="Rng_hydr_dOase-A"/>
</dbReference>
<dbReference type="InterPro" id="IPR015881">
    <property type="entry name" value="ARHD_Rieske_2Fe_2S"/>
</dbReference>
<evidence type="ECO:0000256" key="7">
    <source>
        <dbReference type="ARBA" id="ARBA00023027"/>
    </source>
</evidence>
<evidence type="ECO:0000256" key="3">
    <source>
        <dbReference type="ARBA" id="ARBA00022723"/>
    </source>
</evidence>
<dbReference type="GO" id="GO:0018625">
    <property type="term" value="F:naphthalene 1,2-dioxygenase activity"/>
    <property type="evidence" value="ECO:0007669"/>
    <property type="project" value="UniProtKB-EC"/>
</dbReference>
<name>A0A031JIY4_9SPHN</name>
<dbReference type="Proteomes" id="UP000094626">
    <property type="component" value="Plasmid pSA1"/>
</dbReference>
<dbReference type="Proteomes" id="UP000024329">
    <property type="component" value="Unassembled WGS sequence"/>
</dbReference>
<organism evidence="10 11">
    <name type="scientific">Novosphingobium resinovorum</name>
    <dbReference type="NCBI Taxonomy" id="158500"/>
    <lineage>
        <taxon>Bacteria</taxon>
        <taxon>Pseudomonadati</taxon>
        <taxon>Pseudomonadota</taxon>
        <taxon>Alphaproteobacteria</taxon>
        <taxon>Sphingomonadales</taxon>
        <taxon>Sphingomonadaceae</taxon>
        <taxon>Novosphingobium</taxon>
    </lineage>
</organism>
<dbReference type="PANTHER" id="PTHR43756:SF5">
    <property type="entry name" value="CHOLINE MONOOXYGENASE, CHLOROPLASTIC"/>
    <property type="match status" value="1"/>
</dbReference>
<dbReference type="EC" id="1.14.12.12" evidence="10"/>
<evidence type="ECO:0000256" key="1">
    <source>
        <dbReference type="ARBA" id="ARBA00001962"/>
    </source>
</evidence>
<keyword evidence="4 10" id="KW-0560">Oxidoreductase</keyword>
<keyword evidence="2" id="KW-0001">2Fe-2S</keyword>
<dbReference type="SUPFAM" id="SSF50022">
    <property type="entry name" value="ISP domain"/>
    <property type="match status" value="1"/>
</dbReference>
<keyword evidence="7" id="KW-0520">NAD</keyword>
<dbReference type="AlphaFoldDB" id="A0A031JIY4"/>
<keyword evidence="3" id="KW-0479">Metal-binding</keyword>
<dbReference type="InterPro" id="IPR017941">
    <property type="entry name" value="Rieske_2Fe-2S"/>
</dbReference>
<keyword evidence="5" id="KW-0408">Iron</keyword>
<dbReference type="InterPro" id="IPR015879">
    <property type="entry name" value="Ring_hydroxy_dOase_asu_C_dom"/>
</dbReference>
<dbReference type="CDD" id="cd03469">
    <property type="entry name" value="Rieske_RO_Alpha_N"/>
    <property type="match status" value="1"/>
</dbReference>
<reference evidence="12" key="3">
    <citation type="journal article" date="2017" name="J. Biotechnol.">
        <title>Complete genome sequence of Novosphingobium resinovorum SA1, a versatile xenobiotic-degrading bacterium capable of utilizing sulfanilic acid.</title>
        <authorList>
            <person name="Hegedus B."/>
            <person name="Kos P.B."/>
            <person name="Balint B."/>
            <person name="Maroti G."/>
            <person name="Gan H.M."/>
            <person name="Perei K."/>
            <person name="Rakhely G."/>
        </authorList>
    </citation>
    <scope>NUCLEOTIDE SEQUENCE [LARGE SCALE GENOMIC DNA]</scope>
    <source>
        <strain evidence="12">SA1</strain>
    </source>
</reference>
<evidence type="ECO:0000256" key="6">
    <source>
        <dbReference type="ARBA" id="ARBA00023014"/>
    </source>
</evidence>
<reference evidence="9" key="2">
    <citation type="submission" date="2016-08" db="EMBL/GenBank/DDBJ databases">
        <authorList>
            <person name="Seilhamer J.J."/>
        </authorList>
    </citation>
    <scope>NUCLEOTIDE SEQUENCE [LARGE SCALE GENOMIC DNA]</scope>
    <source>
        <strain evidence="9">SA1</strain>
        <plasmid evidence="9">pSA1</plasmid>
    </source>
</reference>
<geneLocation type="plasmid" evidence="9 12">
    <name>pSA1</name>
</geneLocation>
<dbReference type="EMBL" id="JFYZ01000047">
    <property type="protein sequence ID" value="EZP73192.1"/>
    <property type="molecule type" value="Genomic_DNA"/>
</dbReference>
<accession>A0A031JIY4</accession>
<evidence type="ECO:0000313" key="9">
    <source>
        <dbReference type="EMBL" id="AOR78832.1"/>
    </source>
</evidence>
<protein>
    <submittedName>
        <fullName evidence="10">Putative dioxygenase</fullName>
        <ecNumber evidence="10">1.14.12.12</ecNumber>
    </submittedName>
    <submittedName>
        <fullName evidence="9">Ring-hydroxylating oxygenase subunit alpha</fullName>
    </submittedName>
</protein>
<dbReference type="PATRIC" id="fig|158500.4.peg.5025"/>
<dbReference type="Gene3D" id="2.102.10.10">
    <property type="entry name" value="Rieske [2Fe-2S] iron-sulphur domain"/>
    <property type="match status" value="1"/>
</dbReference>
<dbReference type="GO" id="GO:0005506">
    <property type="term" value="F:iron ion binding"/>
    <property type="evidence" value="ECO:0007669"/>
    <property type="project" value="InterPro"/>
</dbReference>
<sequence>MNITASARAFEGKTAFTEACGLGTGPVPLEPYRSPEFFERERVQVFERAWLLVGREEEIPAYGDYFATELLPGGVSAILNRGKDGRIRAFYNTCSHRGSQVLDGPTGNARRIVCPYHNWTYAADGDLISIPDEASFFAVDKKRCGLTPMATETWEGWIFVNLQRQPEVDLRTFLGDFADRLAGVPYVAADKPIVLKADLDANWKVVQDAFIESYHIPAIHKKTIAQTFSSSENRFARLLDARTFGPHRTVSMYGNPTMPLDERNKVEMLAYASGDTGSLIAAGTSSQMAEFLDHPAVNPTRAGCWSMDVNNLFPNTQIDFGPGGFWVHQFWPLTPTTSRYEVRFYVPDALNARQRLQQELYVARVIEVVLEDLANVARTQRGINSSGKDEMQLQDSEVGIRHSVEQLLKWVEAETVTEALA</sequence>
<evidence type="ECO:0000256" key="2">
    <source>
        <dbReference type="ARBA" id="ARBA00022714"/>
    </source>
</evidence>
<comment type="cofactor">
    <cofactor evidence="1">
        <name>Fe cation</name>
        <dbReference type="ChEBI" id="CHEBI:24875"/>
    </cofactor>
</comment>
<evidence type="ECO:0000259" key="8">
    <source>
        <dbReference type="PROSITE" id="PS51296"/>
    </source>
</evidence>
<keyword evidence="12" id="KW-1185">Reference proteome</keyword>
<evidence type="ECO:0000256" key="5">
    <source>
        <dbReference type="ARBA" id="ARBA00023004"/>
    </source>
</evidence>
<feature type="domain" description="Rieske" evidence="8">
    <location>
        <begin position="50"/>
        <end position="160"/>
    </location>
</feature>
<keyword evidence="9" id="KW-0614">Plasmid</keyword>
<evidence type="ECO:0000313" key="12">
    <source>
        <dbReference type="Proteomes" id="UP000094626"/>
    </source>
</evidence>
<proteinExistence type="predicted"/>
<dbReference type="InterPro" id="IPR036922">
    <property type="entry name" value="Rieske_2Fe-2S_sf"/>
</dbReference>
<dbReference type="SUPFAM" id="SSF55961">
    <property type="entry name" value="Bet v1-like"/>
    <property type="match status" value="1"/>
</dbReference>
<dbReference type="PROSITE" id="PS51296">
    <property type="entry name" value="RIESKE"/>
    <property type="match status" value="1"/>
</dbReference>
<keyword evidence="6" id="KW-0411">Iron-sulfur</keyword>